<dbReference type="Proteomes" id="UP000753908">
    <property type="component" value="Unassembled WGS sequence"/>
</dbReference>
<evidence type="ECO:0000313" key="2">
    <source>
        <dbReference type="Proteomes" id="UP000753908"/>
    </source>
</evidence>
<proteinExistence type="predicted"/>
<reference evidence="1" key="2">
    <citation type="journal article" date="2022" name="Microbiol. Resour. Announc.">
        <title>Metagenome Sequencing to Explore Phylogenomics of Terrestrial Cyanobacteria.</title>
        <authorList>
            <person name="Ward R.D."/>
            <person name="Stajich J.E."/>
            <person name="Johansen J.R."/>
            <person name="Huntemann M."/>
            <person name="Clum A."/>
            <person name="Foster B."/>
            <person name="Foster B."/>
            <person name="Roux S."/>
            <person name="Palaniappan K."/>
            <person name="Varghese N."/>
            <person name="Mukherjee S."/>
            <person name="Reddy T.B.K."/>
            <person name="Daum C."/>
            <person name="Copeland A."/>
            <person name="Chen I.A."/>
            <person name="Ivanova N.N."/>
            <person name="Kyrpides N.C."/>
            <person name="Shapiro N."/>
            <person name="Eloe-Fadrosh E.A."/>
            <person name="Pietrasiak N."/>
        </authorList>
    </citation>
    <scope>NUCLEOTIDE SEQUENCE</scope>
    <source>
        <strain evidence="1">CPER-KK1</strain>
    </source>
</reference>
<protein>
    <submittedName>
        <fullName evidence="1">DDE transposase family protein</fullName>
    </submittedName>
</protein>
<dbReference type="AlphaFoldDB" id="A0A951PHD7"/>
<accession>A0A951PHD7</accession>
<comment type="caution">
    <text evidence="1">The sequence shown here is derived from an EMBL/GenBank/DDBJ whole genome shotgun (WGS) entry which is preliminary data.</text>
</comment>
<gene>
    <name evidence="1" type="ORF">KME25_04005</name>
</gene>
<reference evidence="1" key="1">
    <citation type="submission" date="2021-05" db="EMBL/GenBank/DDBJ databases">
        <authorList>
            <person name="Pietrasiak N."/>
            <person name="Ward R."/>
            <person name="Stajich J.E."/>
            <person name="Kurbessoian T."/>
        </authorList>
    </citation>
    <scope>NUCLEOTIDE SEQUENCE</scope>
    <source>
        <strain evidence="1">CPER-KK1</strain>
    </source>
</reference>
<organism evidence="1 2">
    <name type="scientific">Symplocastrum torsivum CPER-KK1</name>
    <dbReference type="NCBI Taxonomy" id="450513"/>
    <lineage>
        <taxon>Bacteria</taxon>
        <taxon>Bacillati</taxon>
        <taxon>Cyanobacteriota</taxon>
        <taxon>Cyanophyceae</taxon>
        <taxon>Oscillatoriophycideae</taxon>
        <taxon>Oscillatoriales</taxon>
        <taxon>Microcoleaceae</taxon>
        <taxon>Symplocastrum</taxon>
    </lineage>
</organism>
<evidence type="ECO:0000313" key="1">
    <source>
        <dbReference type="EMBL" id="MBW4543603.1"/>
    </source>
</evidence>
<dbReference type="EMBL" id="JAHHIF010000004">
    <property type="protein sequence ID" value="MBW4543603.1"/>
    <property type="molecule type" value="Genomic_DNA"/>
</dbReference>
<sequence>MSDSQTWYIVKRPEGQCEIVPSEETTDKEAPDVTERWGPFNSQQDAIARRVGLIRSGKCQPV</sequence>
<name>A0A951PHD7_9CYAN</name>